<reference evidence="2" key="1">
    <citation type="journal article" date="2019" name="Int. J. Syst. Evol. Microbiol.">
        <title>The Global Catalogue of Microorganisms (GCM) 10K type strain sequencing project: providing services to taxonomists for standard genome sequencing and annotation.</title>
        <authorList>
            <consortium name="The Broad Institute Genomics Platform"/>
            <consortium name="The Broad Institute Genome Sequencing Center for Infectious Disease"/>
            <person name="Wu L."/>
            <person name="Ma J."/>
        </authorList>
    </citation>
    <scope>NUCLEOTIDE SEQUENCE [LARGE SCALE GENOMIC DNA]</scope>
    <source>
        <strain evidence="2">CCM 8950</strain>
    </source>
</reference>
<comment type="caution">
    <text evidence="1">The sequence shown here is derived from an EMBL/GenBank/DDBJ whole genome shotgun (WGS) entry which is preliminary data.</text>
</comment>
<keyword evidence="2" id="KW-1185">Reference proteome</keyword>
<dbReference type="EMBL" id="JBHSSA010000029">
    <property type="protein sequence ID" value="MFC6253511.1"/>
    <property type="molecule type" value="Genomic_DNA"/>
</dbReference>
<evidence type="ECO:0000313" key="2">
    <source>
        <dbReference type="Proteomes" id="UP001596190"/>
    </source>
</evidence>
<sequence length="58" mass="6730">MKRPTNADVSVLVGRFTFNGINQITSSRFVPNWHEYQRVLDQLTIQGRAFHRQLASVK</sequence>
<proteinExistence type="predicted"/>
<gene>
    <name evidence="1" type="ORF">ACFP1H_02695</name>
</gene>
<dbReference type="Proteomes" id="UP001596190">
    <property type="component" value="Unassembled WGS sequence"/>
</dbReference>
<protein>
    <submittedName>
        <fullName evidence="1">Uncharacterized protein</fullName>
    </submittedName>
</protein>
<evidence type="ECO:0000313" key="1">
    <source>
        <dbReference type="EMBL" id="MFC6253511.1"/>
    </source>
</evidence>
<name>A0ABW1T646_9LACO</name>
<dbReference type="RefSeq" id="WP_235874437.1">
    <property type="nucleotide sequence ID" value="NZ_BJDO01000007.1"/>
</dbReference>
<accession>A0ABW1T646</accession>
<organism evidence="1 2">
    <name type="scientific">Secundilactobacillus hailunensis</name>
    <dbReference type="NCBI Taxonomy" id="2559923"/>
    <lineage>
        <taxon>Bacteria</taxon>
        <taxon>Bacillati</taxon>
        <taxon>Bacillota</taxon>
        <taxon>Bacilli</taxon>
        <taxon>Lactobacillales</taxon>
        <taxon>Lactobacillaceae</taxon>
        <taxon>Secundilactobacillus</taxon>
    </lineage>
</organism>